<accession>A0A444JRF9</accession>
<comment type="caution">
    <text evidence="2">The sequence shown here is derived from an EMBL/GenBank/DDBJ whole genome shotgun (WGS) entry which is preliminary data.</text>
</comment>
<dbReference type="Proteomes" id="UP000287563">
    <property type="component" value="Unassembled WGS sequence"/>
</dbReference>
<name>A0A444JRF9_9GAMM</name>
<feature type="chain" id="PRO_5019505143" description="LPP20 lipoprotein" evidence="1">
    <location>
        <begin position="19"/>
        <end position="315"/>
    </location>
</feature>
<evidence type="ECO:0008006" key="4">
    <source>
        <dbReference type="Google" id="ProtNLM"/>
    </source>
</evidence>
<evidence type="ECO:0000313" key="2">
    <source>
        <dbReference type="EMBL" id="RWX55653.1"/>
    </source>
</evidence>
<evidence type="ECO:0000313" key="3">
    <source>
        <dbReference type="Proteomes" id="UP000287563"/>
    </source>
</evidence>
<reference evidence="2 3" key="1">
    <citation type="submission" date="2018-11" db="EMBL/GenBank/DDBJ databases">
        <title>Photobacterium sp. BEI247 sp. nov., a marine bacterium isolated from Yongle Blue Hole in the South China Sea.</title>
        <authorList>
            <person name="Wang X."/>
        </authorList>
    </citation>
    <scope>NUCLEOTIDE SEQUENCE [LARGE SCALE GENOMIC DNA]</scope>
    <source>
        <strain evidence="3">BEI247</strain>
    </source>
</reference>
<dbReference type="EMBL" id="RJLM01000003">
    <property type="protein sequence ID" value="RWX55653.1"/>
    <property type="molecule type" value="Genomic_DNA"/>
</dbReference>
<dbReference type="RefSeq" id="WP_128783677.1">
    <property type="nucleotide sequence ID" value="NZ_JAKJSG010000035.1"/>
</dbReference>
<proteinExistence type="predicted"/>
<feature type="signal peptide" evidence="1">
    <location>
        <begin position="1"/>
        <end position="18"/>
    </location>
</feature>
<gene>
    <name evidence="2" type="ORF">EDI28_09885</name>
</gene>
<dbReference type="AlphaFoldDB" id="A0A444JRF9"/>
<organism evidence="2 3">
    <name type="scientific">Photobacterium chitinilyticum</name>
    <dbReference type="NCBI Taxonomy" id="2485123"/>
    <lineage>
        <taxon>Bacteria</taxon>
        <taxon>Pseudomonadati</taxon>
        <taxon>Pseudomonadota</taxon>
        <taxon>Gammaproteobacteria</taxon>
        <taxon>Vibrionales</taxon>
        <taxon>Vibrionaceae</taxon>
        <taxon>Photobacterium</taxon>
    </lineage>
</organism>
<dbReference type="OrthoDB" id="5916536at2"/>
<protein>
    <recommendedName>
        <fullName evidence="4">LPP20 lipoprotein</fullName>
    </recommendedName>
</protein>
<evidence type="ECO:0000256" key="1">
    <source>
        <dbReference type="SAM" id="SignalP"/>
    </source>
</evidence>
<keyword evidence="3" id="KW-1185">Reference proteome</keyword>
<keyword evidence="1" id="KW-0732">Signal</keyword>
<dbReference type="Gene3D" id="3.10.28.20">
    <property type="entry name" value="Acetamidase/Formamidase-like domains"/>
    <property type="match status" value="1"/>
</dbReference>
<sequence>MTKYLLTFALLTPLTAWSAPSWIEAPEHLPGHITGIGLGEDIDKAKQDAMADIANTLYSNVSSSVNVNVTTSLDGGNYQSKASKSIESSNVLLPKITWKNIAADEGIYYAMGVISQQETVELYEHSLQMALKPFGAISDSSELTLNEYLYIQANESQLSLASDRALVIQSLSKPSSQYLDNIALLFDKRNQFARTTCFTVKESHSRLADKFYLPAIESAIQSDKFALKNNSQCIPVRFRSKTNKSGKTIASVNMQLTIGSPAVVSKVIHFQGQSSGSYKSAMIDAADSFSTYFAQHGGLLHNMLNKPGSSLTIEQ</sequence>